<evidence type="ECO:0000259" key="18">
    <source>
        <dbReference type="PROSITE" id="PS51217"/>
    </source>
</evidence>
<comment type="function">
    <text evidence="15">A helicase/nuclease that prepares dsDNA breaks (DSB) for recombinational DNA repair. Binds to DSBs and unwinds DNA via a highly rapid and processive ATP-dependent bidirectional helicase activity. Unwinds dsDNA until it encounters a Chi (crossover hotspot instigator) sequence from the 3' direction. Cuts ssDNA a few nucleotides 3' to the Chi site. The properties and activities of the enzyme are changed at Chi. The Chi-altered holoenzyme produces a long 3'-ssDNA overhang and facilitates RecA-binding to the ssDNA for homologous DNA recombination and repair. Holoenzyme degrades any linearized DNA that is unable to undergo homologous recombination. In the holoenzyme this subunit contributes ATPase, 3'-5' helicase, exonuclease activity and loads RecA onto ssDNA.</text>
</comment>
<dbReference type="Gene3D" id="1.10.3170.10">
    <property type="entry name" value="Recbcd, chain B, domain 2"/>
    <property type="match status" value="1"/>
</dbReference>
<dbReference type="HAMAP" id="MF_01485">
    <property type="entry name" value="RecB"/>
    <property type="match status" value="1"/>
</dbReference>
<comment type="domain">
    <text evidence="15">The N-terminal DNA-binding domain is a ssDNA-dependent ATPase and has ATP-dependent 3'-5' helicase function. This domain interacts with RecC.</text>
</comment>
<comment type="miscellaneous">
    <text evidence="15">In the RecBCD complex, RecB has a slow 3'-5' helicase, an exonuclease activity and loads RecA onto ssDNA, RecD has a fast 5'-3' helicase activity, while RecC stimulates the ATPase and processivity of the RecB helicase and contributes to recognition of the Chi site.</text>
</comment>
<proteinExistence type="inferred from homology"/>
<keyword evidence="6 15" id="KW-0347">Helicase</keyword>
<evidence type="ECO:0000259" key="17">
    <source>
        <dbReference type="PROSITE" id="PS51198"/>
    </source>
</evidence>
<feature type="region of interest" description="DNA-binding and helicase activity, interacts with RecC" evidence="15">
    <location>
        <begin position="1"/>
        <end position="876"/>
    </location>
</feature>
<keyword evidence="3 15" id="KW-0547">Nucleotide-binding</keyword>
<dbReference type="InterPro" id="IPR011604">
    <property type="entry name" value="PDDEXK-like_dom_sf"/>
</dbReference>
<comment type="cofactor">
    <cofactor evidence="15">
        <name>Mg(2+)</name>
        <dbReference type="ChEBI" id="CHEBI:18420"/>
    </cofactor>
    <text evidence="15">Binds 1 Mg(2+) ion per subunit.</text>
</comment>
<feature type="domain" description="UvrD-like helicase ATP-binding" evidence="17">
    <location>
        <begin position="1"/>
        <end position="455"/>
    </location>
</feature>
<evidence type="ECO:0000256" key="12">
    <source>
        <dbReference type="ARBA" id="ARBA00023235"/>
    </source>
</evidence>
<evidence type="ECO:0000256" key="5">
    <source>
        <dbReference type="ARBA" id="ARBA00022801"/>
    </source>
</evidence>
<dbReference type="GO" id="GO:0009338">
    <property type="term" value="C:exodeoxyribonuclease V complex"/>
    <property type="evidence" value="ECO:0007669"/>
    <property type="project" value="TreeGrafter"/>
</dbReference>
<feature type="binding site" evidence="16">
    <location>
        <begin position="19"/>
        <end position="26"/>
    </location>
    <ligand>
        <name>ATP</name>
        <dbReference type="ChEBI" id="CHEBI:30616"/>
    </ligand>
</feature>
<keyword evidence="20" id="KW-1185">Reference proteome</keyword>
<dbReference type="Gene3D" id="3.40.50.300">
    <property type="entry name" value="P-loop containing nucleotide triphosphate hydrolases"/>
    <property type="match status" value="2"/>
</dbReference>
<dbReference type="AlphaFoldDB" id="A0A9W4QXQ3"/>
<dbReference type="Proteomes" id="UP001152467">
    <property type="component" value="Unassembled WGS sequence"/>
</dbReference>
<evidence type="ECO:0000313" key="20">
    <source>
        <dbReference type="Proteomes" id="UP001152467"/>
    </source>
</evidence>
<evidence type="ECO:0000256" key="13">
    <source>
        <dbReference type="ARBA" id="ARBA00034617"/>
    </source>
</evidence>
<reference evidence="19" key="1">
    <citation type="submission" date="2022-07" db="EMBL/GenBank/DDBJ databases">
        <authorList>
            <person name="Criscuolo A."/>
        </authorList>
    </citation>
    <scope>NUCLEOTIDE SEQUENCE</scope>
    <source>
        <strain evidence="19">CIP111854</strain>
    </source>
</reference>
<evidence type="ECO:0000313" key="19">
    <source>
        <dbReference type="EMBL" id="CAH9057508.1"/>
    </source>
</evidence>
<dbReference type="EMBL" id="CAMAPC010000006">
    <property type="protein sequence ID" value="CAH9057508.1"/>
    <property type="molecule type" value="Genomic_DNA"/>
</dbReference>
<evidence type="ECO:0000256" key="7">
    <source>
        <dbReference type="ARBA" id="ARBA00022839"/>
    </source>
</evidence>
<evidence type="ECO:0000256" key="11">
    <source>
        <dbReference type="ARBA" id="ARBA00023204"/>
    </source>
</evidence>
<keyword evidence="9 15" id="KW-0460">Magnesium</keyword>
<comment type="caution">
    <text evidence="19">The sequence shown here is derived from an EMBL/GenBank/DDBJ whole genome shotgun (WGS) entry which is preliminary data.</text>
</comment>
<keyword evidence="1 15" id="KW-0540">Nuclease</keyword>
<evidence type="ECO:0000256" key="10">
    <source>
        <dbReference type="ARBA" id="ARBA00023125"/>
    </source>
</evidence>
<evidence type="ECO:0000256" key="15">
    <source>
        <dbReference type="HAMAP-Rule" id="MF_01485"/>
    </source>
</evidence>
<dbReference type="InterPro" id="IPR014017">
    <property type="entry name" value="DNA_helicase_UvrD-like_C"/>
</dbReference>
<keyword evidence="11 15" id="KW-0234">DNA repair</keyword>
<dbReference type="PROSITE" id="PS51198">
    <property type="entry name" value="UVRD_HELICASE_ATP_BIND"/>
    <property type="match status" value="1"/>
</dbReference>
<dbReference type="GO" id="GO:0008854">
    <property type="term" value="F:exodeoxyribonuclease V activity"/>
    <property type="evidence" value="ECO:0007669"/>
    <property type="project" value="UniProtKB-EC"/>
</dbReference>
<dbReference type="GO" id="GO:0003677">
    <property type="term" value="F:DNA binding"/>
    <property type="evidence" value="ECO:0007669"/>
    <property type="project" value="UniProtKB-UniRule"/>
</dbReference>
<keyword evidence="12 15" id="KW-0413">Isomerase</keyword>
<keyword evidence="4 15" id="KW-0227">DNA damage</keyword>
<dbReference type="GO" id="GO:0000287">
    <property type="term" value="F:magnesium ion binding"/>
    <property type="evidence" value="ECO:0007669"/>
    <property type="project" value="UniProtKB-UniRule"/>
</dbReference>
<dbReference type="InterPro" id="IPR014016">
    <property type="entry name" value="UvrD-like_ATP-bd"/>
</dbReference>
<feature type="region of interest" description="Nuclease activity, interacts with RecD and RecA" evidence="15">
    <location>
        <begin position="902"/>
        <end position="1185"/>
    </location>
</feature>
<feature type="binding site" evidence="15">
    <location>
        <position position="1077"/>
    </location>
    <ligand>
        <name>Mg(2+)</name>
        <dbReference type="ChEBI" id="CHEBI:18420"/>
    </ligand>
</feature>
<evidence type="ECO:0000256" key="16">
    <source>
        <dbReference type="PROSITE-ProRule" id="PRU00560"/>
    </source>
</evidence>
<dbReference type="Pfam" id="PF00580">
    <property type="entry name" value="UvrD-helicase"/>
    <property type="match status" value="1"/>
</dbReference>
<dbReference type="NCBIfam" id="TIGR00609">
    <property type="entry name" value="recB"/>
    <property type="match status" value="1"/>
</dbReference>
<keyword evidence="10 15" id="KW-0238">DNA-binding</keyword>
<dbReference type="Pfam" id="PF12705">
    <property type="entry name" value="PDDEXK_1"/>
    <property type="match status" value="1"/>
</dbReference>
<dbReference type="EC" id="3.1.11.5" evidence="15"/>
<dbReference type="GO" id="GO:0005524">
    <property type="term" value="F:ATP binding"/>
    <property type="evidence" value="ECO:0007669"/>
    <property type="project" value="UniProtKB-UniRule"/>
</dbReference>
<dbReference type="SUPFAM" id="SSF52980">
    <property type="entry name" value="Restriction endonuclease-like"/>
    <property type="match status" value="1"/>
</dbReference>
<comment type="similarity">
    <text evidence="15">Belongs to the helicase family. UvrD subfamily.</text>
</comment>
<feature type="active site" description="For nuclease activity" evidence="15">
    <location>
        <position position="1090"/>
    </location>
</feature>
<evidence type="ECO:0000256" key="3">
    <source>
        <dbReference type="ARBA" id="ARBA00022741"/>
    </source>
</evidence>
<comment type="catalytic activity">
    <reaction evidence="14 15">
        <text>ATP + H2O = ADP + phosphate + H(+)</text>
        <dbReference type="Rhea" id="RHEA:13065"/>
        <dbReference type="ChEBI" id="CHEBI:15377"/>
        <dbReference type="ChEBI" id="CHEBI:15378"/>
        <dbReference type="ChEBI" id="CHEBI:30616"/>
        <dbReference type="ChEBI" id="CHEBI:43474"/>
        <dbReference type="ChEBI" id="CHEBI:456216"/>
        <dbReference type="EC" id="5.6.2.4"/>
    </reaction>
</comment>
<dbReference type="InterPro" id="IPR004586">
    <property type="entry name" value="RecB"/>
</dbReference>
<sequence>MQTLNPQSMPLLGSSLIEASAGTGKTYTITGLYLRCLLGLQVPAQQQMPLSVEQILVVTFTEAATQEIKDRVRSRILLARDTLLGEQCNDELVNRVLCQIEDKHNAFTLLDAAAKSMDEAAIFTIHGFCQRMLKQHAFESNVAFNLEFVLDESELVLEAIKDHWRSFVYPLDKDTTQAIIEHYPSPHALAGKVMKLLAKEHAVITPKLALADVLEARKQYQQQASKFKKVLLSSDFFSVLANSGLAKNKAPGRANNIDALITYCQSEQWYFEFGSAKHSFALWGQDSLSNTANYKKGASVIMHPMLAEFDVMAQLHNQVSKGLSIAILQHSVSEVRRLLQSHKIQHGLISPDDLLRQLFEALNNEQGHILQQKIVQLFPVAMIDEFQDTDPIQYGIFNAIYGKETDKNDTALTMIGDPKQAIYGFRGADIFTYIHAKQQVKEQNQYTLATNYRSAEGVVKAVNALFTSHAHSFIYNQAIPFVSVKAKGKSVDDSFLCPSLGSASLQFSVYQDPSPVTSKSQALSVLAKTYANKIAQLLGEAQRGRASIGSVAVQAGDVCVLVRDRNEASIMKSALAQLAIPSVYLARDSIFSQPITHAILSFLDVLHGKYDEAALRGILVSPLFALNYQQIYQLREDERQWQMYLDQFAQLQKLWYKQGAMAMLEQLLVQNQLPKLWQASGYNVERWLTDYRHLAELLQQKQIELDGTLRVLRWLSSQCQQVQQGSAQVRLESDADLVKIVTMHASKGLEYPIVYIPFASSYREASDAVFHRDGQLVYSLDADDEQSAQAEQERLAEDIRLLYVALTRAIHFCDVGLFNIAAGRSKKPGITQTAVGYVLFANQPFETQQQWHEALQKFCDGQADISLCWITTDDNSGDELANKTAPEQVLTVKPVTISIERDWRATSFSQLSYHSHSDERPLGALDENHQLDLPDNVISMQKAVLNSYTFPKGAKPGSCLHEIFEQINFTAPNTPSGEQLSLSEAVEKSLNKYHIDEQWQASVQGWIQACLNCPLDMENDLQLAKLSPRDCLVEMEFYLPLEPLKANELNRLVSAITGQHSQLQFDQVKGLLKGFIDLIFVYQGKYYILDYKSNYLGDTHSDYQANNLKLAMDAHQYHLQYMIYSVALHRLLKQRLAQYDPQIHLGGVYYLFLRALPDAAGIYFNKLSTEQLQQLDALFTQGRLL</sequence>
<feature type="binding site" evidence="15">
    <location>
        <position position="961"/>
    </location>
    <ligand>
        <name>Mg(2+)</name>
        <dbReference type="ChEBI" id="CHEBI:18420"/>
    </ligand>
</feature>
<evidence type="ECO:0000256" key="8">
    <source>
        <dbReference type="ARBA" id="ARBA00022840"/>
    </source>
</evidence>
<protein>
    <recommendedName>
        <fullName evidence="15">RecBCD enzyme subunit RecB</fullName>
        <ecNumber evidence="15">3.1.11.5</ecNumber>
        <ecNumber evidence="15">5.6.2.4</ecNumber>
    </recommendedName>
    <alternativeName>
        <fullName evidence="15">DNA 3'-5' helicase subunit RecB</fullName>
    </alternativeName>
    <alternativeName>
        <fullName evidence="15">Exonuclease V subunit RecB</fullName>
        <shortName evidence="15">ExoV subunit RecB</shortName>
    </alternativeName>
    <alternativeName>
        <fullName evidence="15">Helicase/nuclease RecBCD subunit RecB</fullName>
    </alternativeName>
</protein>
<evidence type="ECO:0000256" key="1">
    <source>
        <dbReference type="ARBA" id="ARBA00022722"/>
    </source>
</evidence>
<dbReference type="RefSeq" id="WP_261626319.1">
    <property type="nucleotide sequence ID" value="NZ_CAMAPC010000006.1"/>
</dbReference>
<organism evidence="19 20">
    <name type="scientific">Pseudoalteromonas holothuriae</name>
    <dbReference type="NCBI Taxonomy" id="2963714"/>
    <lineage>
        <taxon>Bacteria</taxon>
        <taxon>Pseudomonadati</taxon>
        <taxon>Pseudomonadota</taxon>
        <taxon>Gammaproteobacteria</taxon>
        <taxon>Alteromonadales</taxon>
        <taxon>Pseudoalteromonadaceae</taxon>
        <taxon>Pseudoalteromonas</taxon>
    </lineage>
</organism>
<dbReference type="PANTHER" id="PTHR11070">
    <property type="entry name" value="UVRD / RECB / PCRA DNA HELICASE FAMILY MEMBER"/>
    <property type="match status" value="1"/>
</dbReference>
<dbReference type="EC" id="5.6.2.4" evidence="15"/>
<dbReference type="InterPro" id="IPR011335">
    <property type="entry name" value="Restrct_endonuc-II-like"/>
</dbReference>
<keyword evidence="8 15" id="KW-0067">ATP-binding</keyword>
<gene>
    <name evidence="15 19" type="primary">recB</name>
    <name evidence="19" type="ORF">PSECIP111854_02012</name>
</gene>
<feature type="domain" description="UvrD-like helicase C-terminal" evidence="18">
    <location>
        <begin position="486"/>
        <end position="748"/>
    </location>
</feature>
<dbReference type="SUPFAM" id="SSF52540">
    <property type="entry name" value="P-loop containing nucleoside triphosphate hydrolases"/>
    <property type="match status" value="1"/>
</dbReference>
<evidence type="ECO:0000256" key="6">
    <source>
        <dbReference type="ARBA" id="ARBA00022806"/>
    </source>
</evidence>
<feature type="binding site" evidence="15">
    <location>
        <position position="1090"/>
    </location>
    <ligand>
        <name>Mg(2+)</name>
        <dbReference type="ChEBI" id="CHEBI:18420"/>
    </ligand>
</feature>
<evidence type="ECO:0000256" key="14">
    <source>
        <dbReference type="ARBA" id="ARBA00048988"/>
    </source>
</evidence>
<dbReference type="PANTHER" id="PTHR11070:SF23">
    <property type="entry name" value="RECBCD ENZYME SUBUNIT RECB"/>
    <property type="match status" value="1"/>
</dbReference>
<accession>A0A9W4QXQ3</accession>
<keyword evidence="2 15" id="KW-0479">Metal-binding</keyword>
<comment type="catalytic activity">
    <reaction evidence="15">
        <text>Exonucleolytic cleavage (in the presence of ATP) in either 5'- to 3'- or 3'- to 5'-direction to yield 5'-phosphooligonucleotides.</text>
        <dbReference type="EC" id="3.1.11.5"/>
    </reaction>
</comment>
<dbReference type="GO" id="GO:0005829">
    <property type="term" value="C:cytosol"/>
    <property type="evidence" value="ECO:0007669"/>
    <property type="project" value="TreeGrafter"/>
</dbReference>
<keyword evidence="5 15" id="KW-0378">Hydrolase</keyword>
<dbReference type="Pfam" id="PF13361">
    <property type="entry name" value="UvrD_C"/>
    <property type="match status" value="1"/>
</dbReference>
<dbReference type="Gene3D" id="3.90.320.10">
    <property type="match status" value="1"/>
</dbReference>
<comment type="domain">
    <text evidence="15">The C-terminal domain has nuclease activity and interacts with RecD. It interacts with RecA, facilitating its loading onto ssDNA.</text>
</comment>
<keyword evidence="7 15" id="KW-0269">Exonuclease</keyword>
<dbReference type="PROSITE" id="PS51217">
    <property type="entry name" value="UVRD_HELICASE_CTER"/>
    <property type="match status" value="1"/>
</dbReference>
<name>A0A9W4QXQ3_9GAMM</name>
<evidence type="ECO:0000256" key="4">
    <source>
        <dbReference type="ARBA" id="ARBA00022763"/>
    </source>
</evidence>
<dbReference type="GO" id="GO:0000724">
    <property type="term" value="P:double-strand break repair via homologous recombination"/>
    <property type="evidence" value="ECO:0007669"/>
    <property type="project" value="UniProtKB-UniRule"/>
</dbReference>
<evidence type="ECO:0000256" key="9">
    <source>
        <dbReference type="ARBA" id="ARBA00022842"/>
    </source>
</evidence>
<comment type="subunit">
    <text evidence="15">Heterotrimer of RecB, RecC and RecD. All subunits contribute to DNA-binding. Interacts with RecA.</text>
</comment>
<dbReference type="Gene3D" id="1.10.486.10">
    <property type="entry name" value="PCRA, domain 4"/>
    <property type="match status" value="1"/>
</dbReference>
<comment type="catalytic activity">
    <reaction evidence="13 15">
        <text>Couples ATP hydrolysis with the unwinding of duplex DNA by translocating in the 3'-5' direction.</text>
        <dbReference type="EC" id="5.6.2.4"/>
    </reaction>
</comment>
<dbReference type="InterPro" id="IPR027417">
    <property type="entry name" value="P-loop_NTPase"/>
</dbReference>
<dbReference type="GO" id="GO:0043138">
    <property type="term" value="F:3'-5' DNA helicase activity"/>
    <property type="evidence" value="ECO:0007669"/>
    <property type="project" value="UniProtKB-UniRule"/>
</dbReference>
<dbReference type="InterPro" id="IPR038726">
    <property type="entry name" value="PDDEXK_AddAB-type"/>
</dbReference>
<dbReference type="InterPro" id="IPR000212">
    <property type="entry name" value="DNA_helicase_UvrD/REP"/>
</dbReference>
<dbReference type="CDD" id="cd22352">
    <property type="entry name" value="RecB_C-like"/>
    <property type="match status" value="1"/>
</dbReference>
<evidence type="ECO:0000256" key="2">
    <source>
        <dbReference type="ARBA" id="ARBA00022723"/>
    </source>
</evidence>